<feature type="transmembrane region" description="Helical" evidence="7">
    <location>
        <begin position="23"/>
        <end position="46"/>
    </location>
</feature>
<keyword evidence="5 7" id="KW-1133">Transmembrane helix</keyword>
<name>A0A7G9G049_9FIRM</name>
<evidence type="ECO:0000256" key="7">
    <source>
        <dbReference type="SAM" id="Phobius"/>
    </source>
</evidence>
<keyword evidence="6 7" id="KW-0472">Membrane</keyword>
<dbReference type="InterPro" id="IPR023408">
    <property type="entry name" value="MscS_beta-dom_sf"/>
</dbReference>
<dbReference type="PANTHER" id="PTHR30460:SF0">
    <property type="entry name" value="MODERATE CONDUCTANCE MECHANOSENSITIVE CHANNEL YBIO"/>
    <property type="match status" value="1"/>
</dbReference>
<dbReference type="InterPro" id="IPR011066">
    <property type="entry name" value="MscS_channel_C_sf"/>
</dbReference>
<dbReference type="InterPro" id="IPR006685">
    <property type="entry name" value="MscS_channel_2nd"/>
</dbReference>
<proteinExistence type="inferred from homology"/>
<sequence>MGIALGTGQIQTEELGRIFTVNAVAVCKLLLLLFLKSLIVWILGLIKPANHRARSVLSLLSSLTKYIAFLVILCAGLTILGVNMTTVIASVGVLALIVGFSAESLIADVVTGTFMLLENQYNVGDIVEVNGFRGTVTSIGIRTTCITDTGDNVKIINNSEMKNILNRSDNYSKAVCDISIPYETDLEKLESELPKLLESIYKAHEDTMKKVPVYVGVQALQDSGVLLRFVVEVSEKNIYSGMRILNHDLLLGFRKLGVECPFPQLDVHNK</sequence>
<evidence type="ECO:0000256" key="5">
    <source>
        <dbReference type="ARBA" id="ARBA00022989"/>
    </source>
</evidence>
<dbReference type="KEGG" id="ssun:H9Q77_09055"/>
<dbReference type="Gene3D" id="2.30.30.60">
    <property type="match status" value="1"/>
</dbReference>
<dbReference type="SUPFAM" id="SSF82861">
    <property type="entry name" value="Mechanosensitive channel protein MscS (YggB), transmembrane region"/>
    <property type="match status" value="1"/>
</dbReference>
<dbReference type="SUPFAM" id="SSF82689">
    <property type="entry name" value="Mechanosensitive channel protein MscS (YggB), C-terminal domain"/>
    <property type="match status" value="1"/>
</dbReference>
<comment type="subcellular location">
    <subcellularLocation>
        <location evidence="1">Cell membrane</location>
        <topology evidence="1">Multi-pass membrane protein</topology>
    </subcellularLocation>
</comment>
<evidence type="ECO:0000256" key="1">
    <source>
        <dbReference type="ARBA" id="ARBA00004651"/>
    </source>
</evidence>
<evidence type="ECO:0000259" key="8">
    <source>
        <dbReference type="Pfam" id="PF00924"/>
    </source>
</evidence>
<dbReference type="InterPro" id="IPR011014">
    <property type="entry name" value="MscS_channel_TM-2"/>
</dbReference>
<evidence type="ECO:0000256" key="6">
    <source>
        <dbReference type="ARBA" id="ARBA00023136"/>
    </source>
</evidence>
<keyword evidence="10" id="KW-1185">Reference proteome</keyword>
<dbReference type="AlphaFoldDB" id="A0A7G9G049"/>
<evidence type="ECO:0000256" key="3">
    <source>
        <dbReference type="ARBA" id="ARBA00022475"/>
    </source>
</evidence>
<dbReference type="EMBL" id="CP060633">
    <property type="protein sequence ID" value="QNM04181.1"/>
    <property type="molecule type" value="Genomic_DNA"/>
</dbReference>
<dbReference type="PANTHER" id="PTHR30460">
    <property type="entry name" value="MODERATE CONDUCTANCE MECHANOSENSITIVE CHANNEL YBIO"/>
    <property type="match status" value="1"/>
</dbReference>
<reference evidence="9 10" key="1">
    <citation type="submission" date="2020-08" db="EMBL/GenBank/DDBJ databases">
        <authorList>
            <person name="Liu C."/>
            <person name="Sun Q."/>
        </authorList>
    </citation>
    <scope>NUCLEOTIDE SEQUENCE [LARGE SCALE GENOMIC DNA]</scope>
    <source>
        <strain evidence="9 10">NSJ-8</strain>
    </source>
</reference>
<dbReference type="GO" id="GO:0008381">
    <property type="term" value="F:mechanosensitive monoatomic ion channel activity"/>
    <property type="evidence" value="ECO:0007669"/>
    <property type="project" value="InterPro"/>
</dbReference>
<dbReference type="Gene3D" id="3.30.70.100">
    <property type="match status" value="1"/>
</dbReference>
<dbReference type="GO" id="GO:0005886">
    <property type="term" value="C:plasma membrane"/>
    <property type="evidence" value="ECO:0007669"/>
    <property type="project" value="UniProtKB-SubCell"/>
</dbReference>
<comment type="similarity">
    <text evidence="2">Belongs to the MscS (TC 1.A.23) family.</text>
</comment>
<keyword evidence="3" id="KW-1003">Cell membrane</keyword>
<feature type="transmembrane region" description="Helical" evidence="7">
    <location>
        <begin position="67"/>
        <end position="100"/>
    </location>
</feature>
<dbReference type="Proteomes" id="UP000515981">
    <property type="component" value="Chromosome"/>
</dbReference>
<organism evidence="9 10">
    <name type="scientific">Simiaoa sunii</name>
    <dbReference type="NCBI Taxonomy" id="2763672"/>
    <lineage>
        <taxon>Bacteria</taxon>
        <taxon>Bacillati</taxon>
        <taxon>Bacillota</taxon>
        <taxon>Clostridia</taxon>
        <taxon>Lachnospirales</taxon>
        <taxon>Lachnospiraceae</taxon>
        <taxon>Simiaoa</taxon>
    </lineage>
</organism>
<evidence type="ECO:0000256" key="4">
    <source>
        <dbReference type="ARBA" id="ARBA00022692"/>
    </source>
</evidence>
<protein>
    <submittedName>
        <fullName evidence="9">Mechanosensitive ion channel</fullName>
    </submittedName>
</protein>
<evidence type="ECO:0000313" key="10">
    <source>
        <dbReference type="Proteomes" id="UP000515981"/>
    </source>
</evidence>
<dbReference type="InterPro" id="IPR010920">
    <property type="entry name" value="LSM_dom_sf"/>
</dbReference>
<evidence type="ECO:0000313" key="9">
    <source>
        <dbReference type="EMBL" id="QNM04181.1"/>
    </source>
</evidence>
<feature type="domain" description="Mechanosensitive ion channel MscS" evidence="8">
    <location>
        <begin position="105"/>
        <end position="165"/>
    </location>
</feature>
<accession>A0A7G9G049</accession>
<dbReference type="Pfam" id="PF00924">
    <property type="entry name" value="MS_channel_2nd"/>
    <property type="match status" value="1"/>
</dbReference>
<evidence type="ECO:0000256" key="2">
    <source>
        <dbReference type="ARBA" id="ARBA00008017"/>
    </source>
</evidence>
<dbReference type="Gene3D" id="1.10.287.1260">
    <property type="match status" value="1"/>
</dbReference>
<gene>
    <name evidence="9" type="ORF">H9Q77_09055</name>
</gene>
<keyword evidence="4 7" id="KW-0812">Transmembrane</keyword>
<dbReference type="SUPFAM" id="SSF50182">
    <property type="entry name" value="Sm-like ribonucleoproteins"/>
    <property type="match status" value="1"/>
</dbReference>
<dbReference type="InterPro" id="IPR045276">
    <property type="entry name" value="YbiO_bact"/>
</dbReference>